<accession>A0A0G4J8D5</accession>
<proteinExistence type="predicted"/>
<keyword evidence="2" id="KW-0496">Mitochondrion</keyword>
<evidence type="ECO:0000313" key="2">
    <source>
        <dbReference type="EMBL" id="SPQ93137.1"/>
    </source>
</evidence>
<evidence type="ECO:0000313" key="3">
    <source>
        <dbReference type="Proteomes" id="UP000039324"/>
    </source>
</evidence>
<keyword evidence="3" id="KW-1185">Reference proteome</keyword>
<dbReference type="AlphaFoldDB" id="A0A0G4J8D5"/>
<evidence type="ECO:0000313" key="1">
    <source>
        <dbReference type="EMBL" id="CEP03556.1"/>
    </source>
</evidence>
<name>A0A0G4J8D5_PLABS</name>
<organism evidence="1 3">
    <name type="scientific">Plasmodiophora brassicae</name>
    <name type="common">Clubroot disease agent</name>
    <dbReference type="NCBI Taxonomy" id="37360"/>
    <lineage>
        <taxon>Eukaryota</taxon>
        <taxon>Sar</taxon>
        <taxon>Rhizaria</taxon>
        <taxon>Endomyxa</taxon>
        <taxon>Phytomyxea</taxon>
        <taxon>Plasmodiophorida</taxon>
        <taxon>Plasmodiophoridae</taxon>
        <taxon>Plasmodiophora</taxon>
    </lineage>
</organism>
<evidence type="ECO:0000313" key="4">
    <source>
        <dbReference type="Proteomes" id="UP000290189"/>
    </source>
</evidence>
<dbReference type="Proteomes" id="UP000039324">
    <property type="component" value="Unassembled WGS sequence"/>
</dbReference>
<gene>
    <name evidence="1" type="ORF">PBRA_009441</name>
    <name evidence="2" type="ORF">PLBR_LOCUS352</name>
</gene>
<reference evidence="2 4" key="2">
    <citation type="submission" date="2018-03" db="EMBL/GenBank/DDBJ databases">
        <authorList>
            <person name="Fogelqvist J."/>
        </authorList>
    </citation>
    <scope>NUCLEOTIDE SEQUENCE [LARGE SCALE GENOMIC DNA]</scope>
</reference>
<dbReference type="EMBL" id="CDSF01000148">
    <property type="protein sequence ID" value="CEP03556.1"/>
    <property type="molecule type" value="Genomic_DNA"/>
</dbReference>
<sequence length="255" mass="27366">MSMRAHLLRRSVGASAWTTSCSTAASVRRRELSTSTRNGSRISSEILAGLKQFGLHDVTPDMLEMVMDRVGIRDLSEASLPDAIRRMEEMVPGVKNGALASRISLSPVIRAGLHAETVRQANAMLSSLREGDIGLVVDVPCNLRLLEAARSPRSPFDPGATPESALEALQAWLSKAGGDVLADRQLGTLSWHDLTMDEADAIVSGPWSWIRNPGSAADDDLDRPVAVVYALLGLPDGRAEMSPISAAVGDWDQPF</sequence>
<geneLocation type="mitochondrion" evidence="2"/>
<dbReference type="EMBL" id="OVEO01000001">
    <property type="protein sequence ID" value="SPQ93137.1"/>
    <property type="molecule type" value="Genomic_DNA"/>
</dbReference>
<dbReference type="PROSITE" id="PS51257">
    <property type="entry name" value="PROKAR_LIPOPROTEIN"/>
    <property type="match status" value="1"/>
</dbReference>
<protein>
    <submittedName>
        <fullName evidence="1">Uncharacterized protein</fullName>
    </submittedName>
</protein>
<dbReference type="Proteomes" id="UP000290189">
    <property type="component" value="Unassembled WGS sequence"/>
</dbReference>
<reference evidence="1 3" key="1">
    <citation type="submission" date="2015-02" db="EMBL/GenBank/DDBJ databases">
        <authorList>
            <person name="Chooi Y.-H."/>
        </authorList>
    </citation>
    <scope>NUCLEOTIDE SEQUENCE [LARGE SCALE GENOMIC DNA]</scope>
    <source>
        <strain evidence="1">E3</strain>
    </source>
</reference>